<dbReference type="PANTHER" id="PTHR35861">
    <property type="match status" value="1"/>
</dbReference>
<evidence type="ECO:0000259" key="3">
    <source>
        <dbReference type="Pfam" id="PF17482"/>
    </source>
</evidence>
<dbReference type="Pfam" id="PF17482">
    <property type="entry name" value="Phage_sheath_1C"/>
    <property type="match status" value="1"/>
</dbReference>
<protein>
    <submittedName>
        <fullName evidence="4">Prophage major tail sheath protein</fullName>
    </submittedName>
</protein>
<comment type="similarity">
    <text evidence="1">Belongs to the myoviridae tail sheath protein family.</text>
</comment>
<evidence type="ECO:0000256" key="1">
    <source>
        <dbReference type="ARBA" id="ARBA00008005"/>
    </source>
</evidence>
<dbReference type="OrthoDB" id="9767864at2"/>
<evidence type="ECO:0000313" key="5">
    <source>
        <dbReference type="Proteomes" id="UP000272908"/>
    </source>
</evidence>
<dbReference type="InterPro" id="IPR035089">
    <property type="entry name" value="Phage_sheath_subtilisin"/>
</dbReference>
<dbReference type="InterPro" id="IPR052042">
    <property type="entry name" value="Tail_sheath_structural"/>
</dbReference>
<dbReference type="RefSeq" id="WP_121096736.1">
    <property type="nucleotide sequence ID" value="NZ_UIHC01000060.1"/>
</dbReference>
<feature type="domain" description="Tail sheath protein C-terminal" evidence="3">
    <location>
        <begin position="277"/>
        <end position="376"/>
    </location>
</feature>
<dbReference type="AlphaFoldDB" id="A0A3B0MCP0"/>
<dbReference type="InterPro" id="IPR020287">
    <property type="entry name" value="Tail_sheath_C"/>
</dbReference>
<gene>
    <name evidence="4" type="primary">gpFI</name>
    <name evidence="4" type="ORF">ROE7235_03394</name>
</gene>
<dbReference type="Gene3D" id="3.40.50.11780">
    <property type="match status" value="1"/>
</dbReference>
<evidence type="ECO:0000259" key="2">
    <source>
        <dbReference type="Pfam" id="PF04984"/>
    </source>
</evidence>
<dbReference type="EMBL" id="UIHC01000060">
    <property type="protein sequence ID" value="SUZ33621.1"/>
    <property type="molecule type" value="Genomic_DNA"/>
</dbReference>
<dbReference type="Proteomes" id="UP000272908">
    <property type="component" value="Unassembled WGS sequence"/>
</dbReference>
<name>A0A3B0MCP0_9RHOB</name>
<accession>A0A3B0MCP0</accession>
<dbReference type="PANTHER" id="PTHR35861:SF1">
    <property type="entry name" value="PHAGE TAIL SHEATH PROTEIN"/>
    <property type="match status" value="1"/>
</dbReference>
<proteinExistence type="inferred from homology"/>
<keyword evidence="5" id="KW-1185">Reference proteome</keyword>
<feature type="domain" description="Tail sheath protein subtilisin-like" evidence="2">
    <location>
        <begin position="107"/>
        <end position="275"/>
    </location>
</feature>
<reference evidence="5" key="1">
    <citation type="submission" date="2018-08" db="EMBL/GenBank/DDBJ databases">
        <authorList>
            <person name="Rodrigo-Torres L."/>
            <person name="Arahal R. D."/>
            <person name="Lucena T."/>
        </authorList>
    </citation>
    <scope>NUCLEOTIDE SEQUENCE [LARGE SCALE GENOMIC DNA]</scope>
    <source>
        <strain evidence="5">CECT 7235</strain>
    </source>
</reference>
<evidence type="ECO:0000313" key="4">
    <source>
        <dbReference type="EMBL" id="SUZ33621.1"/>
    </source>
</evidence>
<organism evidence="4 5">
    <name type="scientific">Roseinatronobacter ekhonensis</name>
    <dbReference type="NCBI Taxonomy" id="254356"/>
    <lineage>
        <taxon>Bacteria</taxon>
        <taxon>Pseudomonadati</taxon>
        <taxon>Pseudomonadota</taxon>
        <taxon>Alphaproteobacteria</taxon>
        <taxon>Rhodobacterales</taxon>
        <taxon>Paracoccaceae</taxon>
        <taxon>Roseinatronobacter</taxon>
    </lineage>
</organism>
<sequence>MPEQFLHGVEVVEIDNGLRPIQTVKSSIIGFVGTAPDADAAIFPENQPVLVTGPRMAENLGATGTLRDAYLAAYAQGVSVAIVVRVPKSEDAAETKANVLGDATAYSGVYALLAAASVTGQTPRILAAPGWTSGDPGDGVNPVVSALLTVAAKLRAVVIKDGPNTTEADAITDAGLYGDGRLYIVDPAVRAFDTTAQAAITKPASAYVAGLLSKRDQERGFWWSPSNQEVRGITGTARPIGFAMSEAETESNRLNEAKVATIVRRNGFRLWGNRSASSDALWAFLSVRRTADMIYESVEEAHLWAMDRPMSAQLLLDIRDSVQAYLDTLVTRGAILGGTVWLDPELNTEATLKAGQLFLDFDIEPPAPLERLTFRAHRNGSYYEELVAQVVSA</sequence>
<dbReference type="Pfam" id="PF04984">
    <property type="entry name" value="Phage_sheath_1"/>
    <property type="match status" value="1"/>
</dbReference>